<feature type="non-terminal residue" evidence="1">
    <location>
        <position position="1"/>
    </location>
</feature>
<keyword evidence="2" id="KW-1185">Reference proteome</keyword>
<evidence type="ECO:0000313" key="1">
    <source>
        <dbReference type="EMBL" id="KAL2720360.1"/>
    </source>
</evidence>
<evidence type="ECO:0000313" key="2">
    <source>
        <dbReference type="Proteomes" id="UP001607302"/>
    </source>
</evidence>
<accession>A0ABD2AIK0</accession>
<organism evidence="1 2">
    <name type="scientific">Vespula squamosa</name>
    <name type="common">Southern yellow jacket</name>
    <name type="synonym">Wasp</name>
    <dbReference type="NCBI Taxonomy" id="30214"/>
    <lineage>
        <taxon>Eukaryota</taxon>
        <taxon>Metazoa</taxon>
        <taxon>Ecdysozoa</taxon>
        <taxon>Arthropoda</taxon>
        <taxon>Hexapoda</taxon>
        <taxon>Insecta</taxon>
        <taxon>Pterygota</taxon>
        <taxon>Neoptera</taxon>
        <taxon>Endopterygota</taxon>
        <taxon>Hymenoptera</taxon>
        <taxon>Apocrita</taxon>
        <taxon>Aculeata</taxon>
        <taxon>Vespoidea</taxon>
        <taxon>Vespidae</taxon>
        <taxon>Vespinae</taxon>
        <taxon>Vespula</taxon>
    </lineage>
</organism>
<gene>
    <name evidence="1" type="ORF">V1478_010626</name>
</gene>
<dbReference type="Proteomes" id="UP001607302">
    <property type="component" value="Unassembled WGS sequence"/>
</dbReference>
<protein>
    <submittedName>
        <fullName evidence="1">Uncharacterized protein</fullName>
    </submittedName>
</protein>
<name>A0ABD2AIK0_VESSQ</name>
<sequence length="69" mass="8457">NLIYRTEDWFIESWLVDRRKKLHVETDCKQLPWDNCIRTDLDRPLDQIPRSPIVSYIEQFRKLFNMCSA</sequence>
<dbReference type="EMBL" id="JAUDFV010000147">
    <property type="protein sequence ID" value="KAL2720360.1"/>
    <property type="molecule type" value="Genomic_DNA"/>
</dbReference>
<proteinExistence type="predicted"/>
<comment type="caution">
    <text evidence="1">The sequence shown here is derived from an EMBL/GenBank/DDBJ whole genome shotgun (WGS) entry which is preliminary data.</text>
</comment>
<dbReference type="AlphaFoldDB" id="A0ABD2AIK0"/>
<reference evidence="1 2" key="1">
    <citation type="journal article" date="2024" name="Ann. Entomol. Soc. Am.">
        <title>Genomic analyses of the southern and eastern yellowjacket wasps (Hymenoptera: Vespidae) reveal evolutionary signatures of social life.</title>
        <authorList>
            <person name="Catto M.A."/>
            <person name="Caine P.B."/>
            <person name="Orr S.E."/>
            <person name="Hunt B.G."/>
            <person name="Goodisman M.A.D."/>
        </authorList>
    </citation>
    <scope>NUCLEOTIDE SEQUENCE [LARGE SCALE GENOMIC DNA]</scope>
    <source>
        <strain evidence="1">233</strain>
        <tissue evidence="1">Head and thorax</tissue>
    </source>
</reference>